<comment type="catalytic activity">
    <reaction evidence="4">
        <text>a 1-O-alkyl-2-acetyl-sn-glycero-3-phosphocholine + H2O = a 1-O-alkyl-sn-glycero-3-phosphocholine + acetate + H(+)</text>
        <dbReference type="Rhea" id="RHEA:17777"/>
        <dbReference type="ChEBI" id="CHEBI:15377"/>
        <dbReference type="ChEBI" id="CHEBI:15378"/>
        <dbReference type="ChEBI" id="CHEBI:30089"/>
        <dbReference type="ChEBI" id="CHEBI:30909"/>
        <dbReference type="ChEBI" id="CHEBI:36707"/>
        <dbReference type="EC" id="3.1.1.47"/>
    </reaction>
</comment>
<evidence type="ECO:0000256" key="2">
    <source>
        <dbReference type="ARBA" id="ARBA00022963"/>
    </source>
</evidence>
<keyword evidence="9" id="KW-1185">Reference proteome</keyword>
<evidence type="ECO:0000313" key="8">
    <source>
        <dbReference type="EMBL" id="KAH7362324.1"/>
    </source>
</evidence>
<feature type="active site" description="Charge relay system" evidence="5">
    <location>
        <position position="424"/>
    </location>
</feature>
<dbReference type="SUPFAM" id="SSF53474">
    <property type="entry name" value="alpha/beta-Hydrolases"/>
    <property type="match status" value="1"/>
</dbReference>
<feature type="active site" description="Nucleophile" evidence="5">
    <location>
        <position position="337"/>
    </location>
</feature>
<keyword evidence="1 4" id="KW-0378">Hydrolase</keyword>
<dbReference type="EC" id="3.1.1.47" evidence="4"/>
<comment type="caution">
    <text evidence="8">The sequence shown here is derived from an EMBL/GenBank/DDBJ whole genome shotgun (WGS) entry which is preliminary data.</text>
</comment>
<evidence type="ECO:0000313" key="9">
    <source>
        <dbReference type="Proteomes" id="UP000813385"/>
    </source>
</evidence>
<dbReference type="InterPro" id="IPR029058">
    <property type="entry name" value="AB_hydrolase_fold"/>
</dbReference>
<evidence type="ECO:0000256" key="1">
    <source>
        <dbReference type="ARBA" id="ARBA00022801"/>
    </source>
</evidence>
<accession>A0A8K0X3L9</accession>
<dbReference type="AlphaFoldDB" id="A0A8K0X3L9"/>
<evidence type="ECO:0000256" key="7">
    <source>
        <dbReference type="SAM" id="Phobius"/>
    </source>
</evidence>
<feature type="region of interest" description="Disordered" evidence="6">
    <location>
        <begin position="1"/>
        <end position="30"/>
    </location>
</feature>
<reference evidence="8" key="1">
    <citation type="journal article" date="2021" name="Nat. Commun.">
        <title>Genetic determinants of endophytism in the Arabidopsis root mycobiome.</title>
        <authorList>
            <person name="Mesny F."/>
            <person name="Miyauchi S."/>
            <person name="Thiergart T."/>
            <person name="Pickel B."/>
            <person name="Atanasova L."/>
            <person name="Karlsson M."/>
            <person name="Huettel B."/>
            <person name="Barry K.W."/>
            <person name="Haridas S."/>
            <person name="Chen C."/>
            <person name="Bauer D."/>
            <person name="Andreopoulos W."/>
            <person name="Pangilinan J."/>
            <person name="LaButti K."/>
            <person name="Riley R."/>
            <person name="Lipzen A."/>
            <person name="Clum A."/>
            <person name="Drula E."/>
            <person name="Henrissat B."/>
            <person name="Kohler A."/>
            <person name="Grigoriev I.V."/>
            <person name="Martin F.M."/>
            <person name="Hacquard S."/>
        </authorList>
    </citation>
    <scope>NUCLEOTIDE SEQUENCE</scope>
    <source>
        <strain evidence="8">MPI-CAGE-AT-0016</strain>
    </source>
</reference>
<feature type="active site" description="Charge relay system" evidence="5">
    <location>
        <position position="363"/>
    </location>
</feature>
<dbReference type="PIRSF" id="PIRSF018169">
    <property type="entry name" value="PAF_acetylhydrolase"/>
    <property type="match status" value="1"/>
</dbReference>
<comment type="similarity">
    <text evidence="4">Belongs to the serine esterase family.</text>
</comment>
<gene>
    <name evidence="8" type="ORF">B0T11DRAFT_226350</name>
</gene>
<evidence type="ECO:0000256" key="3">
    <source>
        <dbReference type="ARBA" id="ARBA00023098"/>
    </source>
</evidence>
<keyword evidence="7" id="KW-0812">Transmembrane</keyword>
<dbReference type="Gene3D" id="3.40.50.1820">
    <property type="entry name" value="alpha/beta hydrolase"/>
    <property type="match status" value="1"/>
</dbReference>
<keyword evidence="3 4" id="KW-0443">Lipid metabolism</keyword>
<sequence>MASYSPRPSEDTTQPLHDQGSLPRWFGGPSTRKTRYQQWISRAAPTVNRIFRPRLTWRYVLCSVLAIYVLFCWIRGSPLLASRLPGYSGPYRVGAIDIEVPLPGGPKEVADGMFKESGEPAFKVETVLATIYYPTTQSFRSRKAKLPWVSRPVGLTAKGYAKMVHVDNFLIRPIFTFGLWAIGGSITIPAEVDAPLFTSEDGEKDEKIPLMVFSHGMASSRSDYTNFLGELASRGHIIAAVEHRDGSCPGSIVKLDAKDPGRHALFFRESDLRDEIDTEGFKHAQLAVRDAEILGAIDIFRAIEKGEDIGNTREPVSTLSGWKGRLDLDRLTVGGHSYGATGALQALSTVASSPTAIGGLILDPGKSSGPLNNKTDVPLLVVHSNSWSKSHSIFYGRPHFDTVRDLVRNAVSPSWFLTSLGTSHPSVTDAPLLEPWLLSWTTGARLNTKEALEEYVRVAEEFLNVVEKGKTEGLLAEKVTHEAYDEWVSEERRKEFPKDLARLWQIHVAPDQAK</sequence>
<keyword evidence="2 4" id="KW-0442">Lipid degradation</keyword>
<keyword evidence="7" id="KW-1133">Transmembrane helix</keyword>
<dbReference type="PANTHER" id="PTHR10272">
    <property type="entry name" value="PLATELET-ACTIVATING FACTOR ACETYLHYDROLASE"/>
    <property type="match status" value="1"/>
</dbReference>
<dbReference type="Pfam" id="PF03403">
    <property type="entry name" value="PAF-AH_p_II"/>
    <property type="match status" value="1"/>
</dbReference>
<dbReference type="EMBL" id="JAGPXD010000003">
    <property type="protein sequence ID" value="KAH7362324.1"/>
    <property type="molecule type" value="Genomic_DNA"/>
</dbReference>
<evidence type="ECO:0000256" key="5">
    <source>
        <dbReference type="PIRSR" id="PIRSR018169-1"/>
    </source>
</evidence>
<protein>
    <recommendedName>
        <fullName evidence="4">Putative phospholipase</fullName>
        <ecNumber evidence="4">3.1.1.47</ecNumber>
    </recommendedName>
</protein>
<keyword evidence="7" id="KW-0472">Membrane</keyword>
<name>A0A8K0X3L9_9PEZI</name>
<evidence type="ECO:0000256" key="4">
    <source>
        <dbReference type="PIRNR" id="PIRNR018169"/>
    </source>
</evidence>
<evidence type="ECO:0000256" key="6">
    <source>
        <dbReference type="SAM" id="MobiDB-lite"/>
    </source>
</evidence>
<dbReference type="OrthoDB" id="2363873at2759"/>
<organism evidence="8 9">
    <name type="scientific">Plectosphaerella cucumerina</name>
    <dbReference type="NCBI Taxonomy" id="40658"/>
    <lineage>
        <taxon>Eukaryota</taxon>
        <taxon>Fungi</taxon>
        <taxon>Dikarya</taxon>
        <taxon>Ascomycota</taxon>
        <taxon>Pezizomycotina</taxon>
        <taxon>Sordariomycetes</taxon>
        <taxon>Hypocreomycetidae</taxon>
        <taxon>Glomerellales</taxon>
        <taxon>Plectosphaerellaceae</taxon>
        <taxon>Plectosphaerella</taxon>
    </lineage>
</organism>
<dbReference type="Proteomes" id="UP000813385">
    <property type="component" value="Unassembled WGS sequence"/>
</dbReference>
<proteinExistence type="inferred from homology"/>
<feature type="transmembrane region" description="Helical" evidence="7">
    <location>
        <begin position="57"/>
        <end position="76"/>
    </location>
</feature>
<dbReference type="GO" id="GO:0016042">
    <property type="term" value="P:lipid catabolic process"/>
    <property type="evidence" value="ECO:0007669"/>
    <property type="project" value="UniProtKB-KW"/>
</dbReference>
<dbReference type="GO" id="GO:0003847">
    <property type="term" value="F:1-alkyl-2-acetylglycerophosphocholine esterase activity"/>
    <property type="evidence" value="ECO:0007669"/>
    <property type="project" value="UniProtKB-UniRule"/>
</dbReference>
<dbReference type="PANTHER" id="PTHR10272:SF11">
    <property type="entry name" value="PHOSPHOLIPASE-RELATED"/>
    <property type="match status" value="1"/>
</dbReference>
<dbReference type="InterPro" id="IPR016715">
    <property type="entry name" value="PAF_acetylhydro_eukaryote"/>
</dbReference>